<comment type="caution">
    <text evidence="2">The sequence shown here is derived from an EMBL/GenBank/DDBJ whole genome shotgun (WGS) entry which is preliminary data.</text>
</comment>
<keyword evidence="1" id="KW-1133">Transmembrane helix</keyword>
<evidence type="ECO:0000313" key="3">
    <source>
        <dbReference type="Proteomes" id="UP000499080"/>
    </source>
</evidence>
<dbReference type="EMBL" id="BGPR01000066">
    <property type="protein sequence ID" value="GBL89722.1"/>
    <property type="molecule type" value="Genomic_DNA"/>
</dbReference>
<name>A0A4Y2BBP1_ARAVE</name>
<accession>A0A4Y2BBP1</accession>
<proteinExistence type="predicted"/>
<feature type="transmembrane region" description="Helical" evidence="1">
    <location>
        <begin position="71"/>
        <end position="92"/>
    </location>
</feature>
<evidence type="ECO:0000256" key="1">
    <source>
        <dbReference type="SAM" id="Phobius"/>
    </source>
</evidence>
<dbReference type="AlphaFoldDB" id="A0A4Y2BBP1"/>
<sequence>MTTVEAVANATDSIRECQATKVCQTLQFFLHLLAELFYRCRYFSIPAFLSIDGHSSRYAPYPATLCLSYKITACVAAFVLGFVVHFILHFIFEVIVVNFQYLIFPEYYPSFHVANFVRNCASSTSSIAIASSFSDVSSMAAPDRFADNAFDFQTTYSKPNRGLRHSIETVRAAMKASLYTKKQHLPILQAFIAW</sequence>
<keyword evidence="3" id="KW-1185">Reference proteome</keyword>
<organism evidence="2 3">
    <name type="scientific">Araneus ventricosus</name>
    <name type="common">Orbweaver spider</name>
    <name type="synonym">Epeira ventricosa</name>
    <dbReference type="NCBI Taxonomy" id="182803"/>
    <lineage>
        <taxon>Eukaryota</taxon>
        <taxon>Metazoa</taxon>
        <taxon>Ecdysozoa</taxon>
        <taxon>Arthropoda</taxon>
        <taxon>Chelicerata</taxon>
        <taxon>Arachnida</taxon>
        <taxon>Araneae</taxon>
        <taxon>Araneomorphae</taxon>
        <taxon>Entelegynae</taxon>
        <taxon>Araneoidea</taxon>
        <taxon>Araneidae</taxon>
        <taxon>Araneus</taxon>
    </lineage>
</organism>
<gene>
    <name evidence="2" type="ORF">AVEN_104666_1</name>
</gene>
<dbReference type="Proteomes" id="UP000499080">
    <property type="component" value="Unassembled WGS sequence"/>
</dbReference>
<protein>
    <submittedName>
        <fullName evidence="2">Uncharacterized protein</fullName>
    </submittedName>
</protein>
<evidence type="ECO:0000313" key="2">
    <source>
        <dbReference type="EMBL" id="GBL89722.1"/>
    </source>
</evidence>
<keyword evidence="1" id="KW-0812">Transmembrane</keyword>
<reference evidence="2 3" key="1">
    <citation type="journal article" date="2019" name="Sci. Rep.">
        <title>Orb-weaving spider Araneus ventricosus genome elucidates the spidroin gene catalogue.</title>
        <authorList>
            <person name="Kono N."/>
            <person name="Nakamura H."/>
            <person name="Ohtoshi R."/>
            <person name="Moran D.A.P."/>
            <person name="Shinohara A."/>
            <person name="Yoshida Y."/>
            <person name="Fujiwara M."/>
            <person name="Mori M."/>
            <person name="Tomita M."/>
            <person name="Arakawa K."/>
        </authorList>
    </citation>
    <scope>NUCLEOTIDE SEQUENCE [LARGE SCALE GENOMIC DNA]</scope>
</reference>
<keyword evidence="1" id="KW-0472">Membrane</keyword>